<sequence length="74" mass="8733">MRSIDFLSAYAIISIQFRRESFHLSICTLFLRGTIGMNGLDMTYIGTLLPEHRRIYFERRLRATPCTLIYYPPD</sequence>
<dbReference type="EMBL" id="FUEG01000017">
    <property type="protein sequence ID" value="SJL12698.1"/>
    <property type="molecule type" value="Genomic_DNA"/>
</dbReference>
<organism evidence="1 2">
    <name type="scientific">Armillaria ostoyae</name>
    <name type="common">Armillaria root rot fungus</name>
    <dbReference type="NCBI Taxonomy" id="47428"/>
    <lineage>
        <taxon>Eukaryota</taxon>
        <taxon>Fungi</taxon>
        <taxon>Dikarya</taxon>
        <taxon>Basidiomycota</taxon>
        <taxon>Agaricomycotina</taxon>
        <taxon>Agaricomycetes</taxon>
        <taxon>Agaricomycetidae</taxon>
        <taxon>Agaricales</taxon>
        <taxon>Marasmiineae</taxon>
        <taxon>Physalacriaceae</taxon>
        <taxon>Armillaria</taxon>
    </lineage>
</organism>
<keyword evidence="2" id="KW-1185">Reference proteome</keyword>
<evidence type="ECO:0000313" key="2">
    <source>
        <dbReference type="Proteomes" id="UP000219338"/>
    </source>
</evidence>
<accession>A0A284RVB2</accession>
<proteinExistence type="predicted"/>
<reference evidence="2" key="1">
    <citation type="journal article" date="2017" name="Nat. Ecol. Evol.">
        <title>Genome expansion and lineage-specific genetic innovations in the forest pathogenic fungi Armillaria.</title>
        <authorList>
            <person name="Sipos G."/>
            <person name="Prasanna A.N."/>
            <person name="Walter M.C."/>
            <person name="O'Connor E."/>
            <person name="Balint B."/>
            <person name="Krizsan K."/>
            <person name="Kiss B."/>
            <person name="Hess J."/>
            <person name="Varga T."/>
            <person name="Slot J."/>
            <person name="Riley R."/>
            <person name="Boka B."/>
            <person name="Rigling D."/>
            <person name="Barry K."/>
            <person name="Lee J."/>
            <person name="Mihaltcheva S."/>
            <person name="LaButti K."/>
            <person name="Lipzen A."/>
            <person name="Waldron R."/>
            <person name="Moloney N.M."/>
            <person name="Sperisen C."/>
            <person name="Kredics L."/>
            <person name="Vagvoelgyi C."/>
            <person name="Patrignani A."/>
            <person name="Fitzpatrick D."/>
            <person name="Nagy I."/>
            <person name="Doyle S."/>
            <person name="Anderson J.B."/>
            <person name="Grigoriev I.V."/>
            <person name="Gueldener U."/>
            <person name="Muensterkoetter M."/>
            <person name="Nagy L.G."/>
        </authorList>
    </citation>
    <scope>NUCLEOTIDE SEQUENCE [LARGE SCALE GENOMIC DNA]</scope>
    <source>
        <strain evidence="2">C18/9</strain>
    </source>
</reference>
<dbReference type="Proteomes" id="UP000219338">
    <property type="component" value="Unassembled WGS sequence"/>
</dbReference>
<protein>
    <submittedName>
        <fullName evidence="1">Uncharacterized protein</fullName>
    </submittedName>
</protein>
<gene>
    <name evidence="1" type="ORF">ARMOST_16129</name>
</gene>
<evidence type="ECO:0000313" key="1">
    <source>
        <dbReference type="EMBL" id="SJL12698.1"/>
    </source>
</evidence>
<dbReference type="OrthoDB" id="272470at2759"/>
<name>A0A284RVB2_ARMOS</name>
<dbReference type="AlphaFoldDB" id="A0A284RVB2"/>